<feature type="domain" description="MATH" evidence="2">
    <location>
        <begin position="418"/>
        <end position="534"/>
    </location>
</feature>
<evidence type="ECO:0000259" key="2">
    <source>
        <dbReference type="PROSITE" id="PS50144"/>
    </source>
</evidence>
<dbReference type="InterPro" id="IPR002083">
    <property type="entry name" value="MATH/TRAF_dom"/>
</dbReference>
<organism evidence="3 4">
    <name type="scientific">Arachis hypogaea</name>
    <name type="common">Peanut</name>
    <dbReference type="NCBI Taxonomy" id="3818"/>
    <lineage>
        <taxon>Eukaryota</taxon>
        <taxon>Viridiplantae</taxon>
        <taxon>Streptophyta</taxon>
        <taxon>Embryophyta</taxon>
        <taxon>Tracheophyta</taxon>
        <taxon>Spermatophyta</taxon>
        <taxon>Magnoliopsida</taxon>
        <taxon>eudicotyledons</taxon>
        <taxon>Gunneridae</taxon>
        <taxon>Pentapetalae</taxon>
        <taxon>rosids</taxon>
        <taxon>fabids</taxon>
        <taxon>Fabales</taxon>
        <taxon>Fabaceae</taxon>
        <taxon>Papilionoideae</taxon>
        <taxon>50 kb inversion clade</taxon>
        <taxon>dalbergioids sensu lato</taxon>
        <taxon>Dalbergieae</taxon>
        <taxon>Pterocarpus clade</taxon>
        <taxon>Arachis</taxon>
    </lineage>
</organism>
<evidence type="ECO:0000313" key="4">
    <source>
        <dbReference type="Proteomes" id="UP000289738"/>
    </source>
</evidence>
<dbReference type="PANTHER" id="PTHR46236:SF35">
    <property type="entry name" value="MATH DOMAIN-CONTAINING PROTEIN"/>
    <property type="match status" value="1"/>
</dbReference>
<dbReference type="InterPro" id="IPR050804">
    <property type="entry name" value="MCC"/>
</dbReference>
<reference evidence="3 4" key="1">
    <citation type="submission" date="2019-01" db="EMBL/GenBank/DDBJ databases">
        <title>Sequencing of cultivated peanut Arachis hypogaea provides insights into genome evolution and oil improvement.</title>
        <authorList>
            <person name="Chen X."/>
        </authorList>
    </citation>
    <scope>NUCLEOTIDE SEQUENCE [LARGE SCALE GENOMIC DNA]</scope>
    <source>
        <strain evidence="4">cv. Fuhuasheng</strain>
        <tissue evidence="3">Leaves</tissue>
    </source>
</reference>
<evidence type="ECO:0000313" key="3">
    <source>
        <dbReference type="EMBL" id="RYR70622.1"/>
    </source>
</evidence>
<comment type="caution">
    <text evidence="3">The sequence shown here is derived from an EMBL/GenBank/DDBJ whole genome shotgun (WGS) entry which is preliminary data.</text>
</comment>
<name>A0A445E589_ARAHY</name>
<dbReference type="CDD" id="cd00121">
    <property type="entry name" value="MATH"/>
    <property type="match status" value="1"/>
</dbReference>
<dbReference type="Gene3D" id="2.60.210.10">
    <property type="entry name" value="Apoptosis, Tumor Necrosis Factor Receptor Associated Protein 2, Chain A"/>
    <property type="match status" value="2"/>
</dbReference>
<keyword evidence="4" id="KW-1185">Reference proteome</keyword>
<dbReference type="PANTHER" id="PTHR46236">
    <property type="entry name" value="TRAF-LIKE SUPERFAMILY PROTEIN"/>
    <property type="match status" value="1"/>
</dbReference>
<keyword evidence="1" id="KW-0175">Coiled coil</keyword>
<dbReference type="PROSITE" id="PS50144">
    <property type="entry name" value="MATH"/>
    <property type="match status" value="1"/>
</dbReference>
<dbReference type="AlphaFoldDB" id="A0A445E589"/>
<evidence type="ECO:0000256" key="1">
    <source>
        <dbReference type="ARBA" id="ARBA00023054"/>
    </source>
</evidence>
<dbReference type="InterPro" id="IPR008974">
    <property type="entry name" value="TRAF-like"/>
</dbReference>
<accession>A0A445E589</accession>
<dbReference type="Proteomes" id="UP000289738">
    <property type="component" value="Chromosome A02"/>
</dbReference>
<dbReference type="SUPFAM" id="SSF49599">
    <property type="entry name" value="TRAF domain-like"/>
    <property type="match status" value="1"/>
</dbReference>
<dbReference type="STRING" id="3818.A0A445E589"/>
<protein>
    <recommendedName>
        <fullName evidence="2">MATH domain-containing protein</fullName>
    </recommendedName>
</protein>
<sequence>MLNDDAACKELQDLWDEVEIVRFDDLTWLEPHVKSALRMKVYKVKEEMVTKLKGYVVDLEDRVESLKTNGAKLELAIAKKGFVKKDLNDELGLVQILLLRHLLRWSLFLIAILPGMPNIYLRGLLVDRLYAGDIDNVPVGSRSLNFKLSLVDQLHGKSTIINESENINIHQLKTGVDVVSFRVHSDLVFDRKNGFLVNDTGIVVAEVSVNGLGLDHDQNHPCSVMKSTALFLDFRGLCKMEKDYVQLLENSCSKYPSLIESHRKRKRSQRFNQLSFTKLGKLLHFLKTKKVKDMKSDHTRMELQDLWDEAEIRFDDLSWLEPHVKSALTYFENAAKVEKLKANVVDLEEKVKTLKADAIAIDAVLETTKKELAKAEEDTHIVCWASLSFLKQMQNPARCRRRKRRMEKEQQEKKVLTTGKFTWTINNFSSKFFNHYYSHTFFVGPYSWQIAISDRFYAGDIDNVPVGWRSLNFKLSLVDQLQGKSTIINESENINIRRLEKGVAVVSLRVLSGMVSDPKNGFLVKDTCIVVAEVSVNDLGLDHDQNHPCLVMKSTALFMDFRGLCKIEKDYVQLLENSCSKYPSLIESHRKRKRSQRFNQLSFTTLGKLLHFLKTKKVKDMKNDDACKELQDLWDEAEIRFDDLSWLEPHVKSALSYFENAAKVKKLKANVVDLEEKAKTLKAEVIAIDAVLETTKKELAKAEEGFVARDLDDQLGYGIIP</sequence>
<dbReference type="EMBL" id="SDMP01000002">
    <property type="protein sequence ID" value="RYR70622.1"/>
    <property type="molecule type" value="Genomic_DNA"/>
</dbReference>
<gene>
    <name evidence="3" type="ORF">Ahy_A02g004957</name>
</gene>
<proteinExistence type="predicted"/>